<feature type="transmembrane region" description="Helical" evidence="6">
    <location>
        <begin position="416"/>
        <end position="440"/>
    </location>
</feature>
<evidence type="ECO:0000256" key="4">
    <source>
        <dbReference type="ARBA" id="ARBA00022989"/>
    </source>
</evidence>
<dbReference type="RefSeq" id="WP_340238173.1">
    <property type="nucleotide sequence ID" value="NZ_JBBEWC010000009.1"/>
</dbReference>
<comment type="caution">
    <text evidence="9">The sequence shown here is derived from an EMBL/GenBank/DDBJ whole genome shotgun (WGS) entry which is preliminary data.</text>
</comment>
<evidence type="ECO:0000256" key="2">
    <source>
        <dbReference type="ARBA" id="ARBA00022475"/>
    </source>
</evidence>
<evidence type="ECO:0000313" key="9">
    <source>
        <dbReference type="EMBL" id="MFD2519359.1"/>
    </source>
</evidence>
<proteinExistence type="predicted"/>
<dbReference type="Proteomes" id="UP001597510">
    <property type="component" value="Unassembled WGS sequence"/>
</dbReference>
<dbReference type="InterPro" id="IPR025857">
    <property type="entry name" value="MacB_PCD"/>
</dbReference>
<feature type="transmembrane region" description="Helical" evidence="6">
    <location>
        <begin position="278"/>
        <end position="299"/>
    </location>
</feature>
<dbReference type="Pfam" id="PF02687">
    <property type="entry name" value="FtsX"/>
    <property type="match status" value="2"/>
</dbReference>
<feature type="domain" description="ABC3 transporter permease C-terminal" evidence="7">
    <location>
        <begin position="283"/>
        <end position="398"/>
    </location>
</feature>
<evidence type="ECO:0000256" key="6">
    <source>
        <dbReference type="SAM" id="Phobius"/>
    </source>
</evidence>
<dbReference type="EMBL" id="JBHULC010000001">
    <property type="protein sequence ID" value="MFD2519359.1"/>
    <property type="molecule type" value="Genomic_DNA"/>
</dbReference>
<feature type="transmembrane region" description="Helical" evidence="6">
    <location>
        <begin position="21"/>
        <end position="42"/>
    </location>
</feature>
<evidence type="ECO:0000259" key="7">
    <source>
        <dbReference type="Pfam" id="PF02687"/>
    </source>
</evidence>
<evidence type="ECO:0000313" key="10">
    <source>
        <dbReference type="Proteomes" id="UP001597510"/>
    </source>
</evidence>
<keyword evidence="5 6" id="KW-0472">Membrane</keyword>
<feature type="transmembrane region" description="Helical" evidence="6">
    <location>
        <begin position="762"/>
        <end position="784"/>
    </location>
</feature>
<evidence type="ECO:0000256" key="3">
    <source>
        <dbReference type="ARBA" id="ARBA00022692"/>
    </source>
</evidence>
<feature type="domain" description="ABC3 transporter permease C-terminal" evidence="7">
    <location>
        <begin position="679"/>
        <end position="787"/>
    </location>
</feature>
<dbReference type="InterPro" id="IPR050250">
    <property type="entry name" value="Macrolide_Exporter_MacB"/>
</dbReference>
<evidence type="ECO:0000256" key="1">
    <source>
        <dbReference type="ARBA" id="ARBA00004651"/>
    </source>
</evidence>
<feature type="transmembrane region" description="Helical" evidence="6">
    <location>
        <begin position="324"/>
        <end position="351"/>
    </location>
</feature>
<keyword evidence="10" id="KW-1185">Reference proteome</keyword>
<keyword evidence="3 6" id="KW-0812">Transmembrane</keyword>
<evidence type="ECO:0000256" key="5">
    <source>
        <dbReference type="ARBA" id="ARBA00023136"/>
    </source>
</evidence>
<feature type="transmembrane region" description="Helical" evidence="6">
    <location>
        <begin position="706"/>
        <end position="724"/>
    </location>
</feature>
<dbReference type="PANTHER" id="PTHR30572">
    <property type="entry name" value="MEMBRANE COMPONENT OF TRANSPORTER-RELATED"/>
    <property type="match status" value="1"/>
</dbReference>
<evidence type="ECO:0000259" key="8">
    <source>
        <dbReference type="Pfam" id="PF12704"/>
    </source>
</evidence>
<feature type="transmembrane region" description="Helical" evidence="6">
    <location>
        <begin position="679"/>
        <end position="699"/>
    </location>
</feature>
<protein>
    <submittedName>
        <fullName evidence="9">ABC transporter permease</fullName>
    </submittedName>
</protein>
<sequence length="798" mass="88477">MLQNYFKIAFRNLVKNKVYSFINIGGLAVGFTVFCLIALYVADELSFDNFHDKGDNIVRLVHHAEWEGGEAHHAVTSAAFAPALKAEFPEVKEAVRILPEGGGVISFQDKTVKAGNILFTDKNIFDVFTFPFVAGNPKTALSEPNTIVITETLANKIFGNAKNALNQTIVFDKTVANKVTGVMQDIPSNSHLQFEGLRSLPANFTAGWQDSNLYTYLLLGDGVDKNKLEAKFPAFAQKTILKEMPVVSYKMELQPIRDIHLHSNLQFEISANSSINRVYLFVALAGLILLIAIINYMNLATARAGLRTREVGVRKAIGSTQTDLMGLFIVEALTLSIIASVVSAFLISALLPFFNQLADKSLEINRFGSGFSIAIFALFSLVVGFLSGSYPAFFISRFKIVLALKGLSGNLNQSIIFRKSLVVFQFVATIVLIAGAWIIYQQLQFSENTDLGFNRKQVVTIHIDDRNLRSKVAALREQLMKNPLIENVATAGNPIGNNNLGQMPYFFEKTDESISTNSTVVQELMVNASFVPTMDIKMKQGENFSENKLSDVTEAALINETLAKQLGYSNPIGKRVQVKNYNGETIGERKIIGVFKDFHTYSLQHKVAPVVLIMPPQASQEDNLYVKINTSKTEEALAYVEKTYRQFDKINPIEITFLNQNFARQYEAEKKQGVLSLNFAIISVLLACLGLFGLAAFTAQQRVKEIGVRKVLGASVTSIFLLLNKDFMKLVVIAAVVAIPLAIFLMNSWLQNFAYKVEIHWWVFIGSAFISLLIALLTVSYQAIRAALVNPVKSLKSE</sequence>
<dbReference type="PANTHER" id="PTHR30572:SF18">
    <property type="entry name" value="ABC-TYPE MACROLIDE FAMILY EXPORT SYSTEM PERMEASE COMPONENT 2"/>
    <property type="match status" value="1"/>
</dbReference>
<dbReference type="InterPro" id="IPR003838">
    <property type="entry name" value="ABC3_permease_C"/>
</dbReference>
<feature type="transmembrane region" description="Helical" evidence="6">
    <location>
        <begin position="371"/>
        <end position="395"/>
    </location>
</feature>
<name>A0ABW5J064_9BACT</name>
<keyword evidence="2" id="KW-1003">Cell membrane</keyword>
<organism evidence="9 10">
    <name type="scientific">Emticicia soli</name>
    <dbReference type="NCBI Taxonomy" id="2027878"/>
    <lineage>
        <taxon>Bacteria</taxon>
        <taxon>Pseudomonadati</taxon>
        <taxon>Bacteroidota</taxon>
        <taxon>Cytophagia</taxon>
        <taxon>Cytophagales</taxon>
        <taxon>Leadbetterellaceae</taxon>
        <taxon>Emticicia</taxon>
    </lineage>
</organism>
<dbReference type="Pfam" id="PF12704">
    <property type="entry name" value="MacB_PCD"/>
    <property type="match status" value="2"/>
</dbReference>
<feature type="domain" description="MacB-like periplasmic core" evidence="8">
    <location>
        <begin position="20"/>
        <end position="232"/>
    </location>
</feature>
<keyword evidence="4 6" id="KW-1133">Transmembrane helix</keyword>
<reference evidence="10" key="1">
    <citation type="journal article" date="2019" name="Int. J. Syst. Evol. Microbiol.">
        <title>The Global Catalogue of Microorganisms (GCM) 10K type strain sequencing project: providing services to taxonomists for standard genome sequencing and annotation.</title>
        <authorList>
            <consortium name="The Broad Institute Genomics Platform"/>
            <consortium name="The Broad Institute Genome Sequencing Center for Infectious Disease"/>
            <person name="Wu L."/>
            <person name="Ma J."/>
        </authorList>
    </citation>
    <scope>NUCLEOTIDE SEQUENCE [LARGE SCALE GENOMIC DNA]</scope>
    <source>
        <strain evidence="10">KCTC 52344</strain>
    </source>
</reference>
<accession>A0ABW5J064</accession>
<comment type="subcellular location">
    <subcellularLocation>
        <location evidence="1">Cell membrane</location>
        <topology evidence="1">Multi-pass membrane protein</topology>
    </subcellularLocation>
</comment>
<feature type="domain" description="MacB-like periplasmic core" evidence="8">
    <location>
        <begin position="468"/>
        <end position="637"/>
    </location>
</feature>
<feature type="transmembrane region" description="Helical" evidence="6">
    <location>
        <begin position="730"/>
        <end position="750"/>
    </location>
</feature>
<gene>
    <name evidence="9" type="ORF">ACFSR2_00580</name>
</gene>